<keyword evidence="3" id="KW-1185">Reference proteome</keyword>
<keyword evidence="1" id="KW-0472">Membrane</keyword>
<protein>
    <submittedName>
        <fullName evidence="2">Uncharacterized protein</fullName>
    </submittedName>
</protein>
<name>A0A501WXN8_9RHOB</name>
<dbReference type="RefSeq" id="WP_140452862.1">
    <property type="nucleotide sequence ID" value="NZ_VFRP01000002.1"/>
</dbReference>
<organism evidence="2 3">
    <name type="scientific">Amaricoccus solimangrovi</name>
    <dbReference type="NCBI Taxonomy" id="2589815"/>
    <lineage>
        <taxon>Bacteria</taxon>
        <taxon>Pseudomonadati</taxon>
        <taxon>Pseudomonadota</taxon>
        <taxon>Alphaproteobacteria</taxon>
        <taxon>Rhodobacterales</taxon>
        <taxon>Paracoccaceae</taxon>
        <taxon>Amaricoccus</taxon>
    </lineage>
</organism>
<feature type="transmembrane region" description="Helical" evidence="1">
    <location>
        <begin position="6"/>
        <end position="30"/>
    </location>
</feature>
<proteinExistence type="predicted"/>
<evidence type="ECO:0000256" key="1">
    <source>
        <dbReference type="SAM" id="Phobius"/>
    </source>
</evidence>
<keyword evidence="1" id="KW-1133">Transmembrane helix</keyword>
<dbReference type="OrthoDB" id="9983431at2"/>
<feature type="transmembrane region" description="Helical" evidence="1">
    <location>
        <begin position="50"/>
        <end position="66"/>
    </location>
</feature>
<comment type="caution">
    <text evidence="2">The sequence shown here is derived from an EMBL/GenBank/DDBJ whole genome shotgun (WGS) entry which is preliminary data.</text>
</comment>
<dbReference type="AlphaFoldDB" id="A0A501WXN8"/>
<sequence>MLYDILVVVFLTLRGVAAAAVLGLGFAFLIFLGDANARGRSLVSERFDRLAMLVVYLSWFGPLWWLGFSEPWLMVACGATTVLCAVYAASFRAAASPNRAGLPGGSNS</sequence>
<gene>
    <name evidence="2" type="ORF">FJM51_04260</name>
</gene>
<keyword evidence="1" id="KW-0812">Transmembrane</keyword>
<evidence type="ECO:0000313" key="2">
    <source>
        <dbReference type="EMBL" id="TPE53240.1"/>
    </source>
</evidence>
<evidence type="ECO:0000313" key="3">
    <source>
        <dbReference type="Proteomes" id="UP000319255"/>
    </source>
</evidence>
<feature type="transmembrane region" description="Helical" evidence="1">
    <location>
        <begin position="72"/>
        <end position="89"/>
    </location>
</feature>
<dbReference type="EMBL" id="VFRP01000002">
    <property type="protein sequence ID" value="TPE53240.1"/>
    <property type="molecule type" value="Genomic_DNA"/>
</dbReference>
<accession>A0A501WXN8</accession>
<dbReference type="Proteomes" id="UP000319255">
    <property type="component" value="Unassembled WGS sequence"/>
</dbReference>
<reference evidence="2 3" key="1">
    <citation type="submission" date="2019-06" db="EMBL/GenBank/DDBJ databases">
        <title>A novel bacterium of genus Amaricoccus, isolated from marine sediment.</title>
        <authorList>
            <person name="Huang H."/>
            <person name="Mo K."/>
            <person name="Hu Y."/>
        </authorList>
    </citation>
    <scope>NUCLEOTIDE SEQUENCE [LARGE SCALE GENOMIC DNA]</scope>
    <source>
        <strain evidence="2 3">HB172011</strain>
    </source>
</reference>